<dbReference type="VEuPathDB" id="VectorBase:ACHR014302"/>
<organism evidence="1 2">
    <name type="scientific">Anopheles christyi</name>
    <dbReference type="NCBI Taxonomy" id="43041"/>
    <lineage>
        <taxon>Eukaryota</taxon>
        <taxon>Metazoa</taxon>
        <taxon>Ecdysozoa</taxon>
        <taxon>Arthropoda</taxon>
        <taxon>Hexapoda</taxon>
        <taxon>Insecta</taxon>
        <taxon>Pterygota</taxon>
        <taxon>Neoptera</taxon>
        <taxon>Endopterygota</taxon>
        <taxon>Diptera</taxon>
        <taxon>Nematocera</taxon>
        <taxon>Culicoidea</taxon>
        <taxon>Culicidae</taxon>
        <taxon>Anophelinae</taxon>
        <taxon>Anopheles</taxon>
    </lineage>
</organism>
<evidence type="ECO:0000313" key="1">
    <source>
        <dbReference type="EnsemblMetazoa" id="ACHR014302-PA"/>
    </source>
</evidence>
<keyword evidence="2" id="KW-1185">Reference proteome</keyword>
<sequence>MRCELLHVQINQQPIGDRGKATIVAYQTVAKLGRPKLTPGAAKASETGRAQVAGRLKAGCHLLQIIREYSRSKLLIKQTGRSSRILEQIVIPPIAEIHRNGRHFTRWPLSLTFVTHTRNACKMPTE</sequence>
<protein>
    <submittedName>
        <fullName evidence="1">Uncharacterized protein</fullName>
    </submittedName>
</protein>
<dbReference type="Proteomes" id="UP000075881">
    <property type="component" value="Unassembled WGS sequence"/>
</dbReference>
<name>A0A182KIN2_9DIPT</name>
<dbReference type="AlphaFoldDB" id="A0A182KIN2"/>
<dbReference type="EnsemblMetazoa" id="ACHR014302-RA">
    <property type="protein sequence ID" value="ACHR014302-PA"/>
    <property type="gene ID" value="ACHR014302"/>
</dbReference>
<evidence type="ECO:0000313" key="2">
    <source>
        <dbReference type="Proteomes" id="UP000075881"/>
    </source>
</evidence>
<proteinExistence type="predicted"/>
<reference evidence="2" key="1">
    <citation type="submission" date="2013-03" db="EMBL/GenBank/DDBJ databases">
        <title>The Genome Sequence of Anopheles christyi ACHKN1017.</title>
        <authorList>
            <consortium name="The Broad Institute Genomics Platform"/>
            <person name="Neafsey D.E."/>
            <person name="Besansky N."/>
            <person name="Walker B."/>
            <person name="Young S.K."/>
            <person name="Zeng Q."/>
            <person name="Gargeya S."/>
            <person name="Fitzgerald M."/>
            <person name="Haas B."/>
            <person name="Abouelleil A."/>
            <person name="Allen A.W."/>
            <person name="Alvarado L."/>
            <person name="Arachchi H.M."/>
            <person name="Berlin A.M."/>
            <person name="Chapman S.B."/>
            <person name="Gainer-Dewar J."/>
            <person name="Goldberg J."/>
            <person name="Griggs A."/>
            <person name="Gujja S."/>
            <person name="Hansen M."/>
            <person name="Howarth C."/>
            <person name="Imamovic A."/>
            <person name="Ireland A."/>
            <person name="Larimer J."/>
            <person name="McCowan C."/>
            <person name="Murphy C."/>
            <person name="Pearson M."/>
            <person name="Poon T.W."/>
            <person name="Priest M."/>
            <person name="Roberts A."/>
            <person name="Saif S."/>
            <person name="Shea T."/>
            <person name="Sisk P."/>
            <person name="Sykes S."/>
            <person name="Wortman J."/>
            <person name="Nusbaum C."/>
            <person name="Birren B."/>
        </authorList>
    </citation>
    <scope>NUCLEOTIDE SEQUENCE [LARGE SCALE GENOMIC DNA]</scope>
    <source>
        <strain evidence="2">ACHKN1017</strain>
    </source>
</reference>
<accession>A0A182KIN2</accession>
<reference evidence="1" key="2">
    <citation type="submission" date="2020-05" db="UniProtKB">
        <authorList>
            <consortium name="EnsemblMetazoa"/>
        </authorList>
    </citation>
    <scope>IDENTIFICATION</scope>
    <source>
        <strain evidence="1">ACHKN1017</strain>
    </source>
</reference>